<accession>A0ABP4GEE9</accession>
<dbReference type="GO" id="GO:0004497">
    <property type="term" value="F:monooxygenase activity"/>
    <property type="evidence" value="ECO:0007669"/>
    <property type="project" value="UniProtKB-KW"/>
</dbReference>
<dbReference type="PANTHER" id="PTHR43476:SF4">
    <property type="entry name" value="BLR0106 PROTEIN"/>
    <property type="match status" value="1"/>
</dbReference>
<evidence type="ECO:0000256" key="1">
    <source>
        <dbReference type="ARBA" id="ARBA00023002"/>
    </source>
</evidence>
<keyword evidence="1" id="KW-0560">Oxidoreductase</keyword>
<dbReference type="RefSeq" id="WP_344439808.1">
    <property type="nucleotide sequence ID" value="NZ_BAAALF010000010.1"/>
</dbReference>
<proteinExistence type="predicted"/>
<evidence type="ECO:0000256" key="3">
    <source>
        <dbReference type="SAM" id="MobiDB-lite"/>
    </source>
</evidence>
<keyword evidence="5" id="KW-0503">Monooxygenase</keyword>
<gene>
    <name evidence="5" type="ORF">GCM10009665_11010</name>
</gene>
<name>A0ABP4GEE9_9ACTN</name>
<dbReference type="Gene3D" id="3.30.9.20">
    <property type="match status" value="1"/>
</dbReference>
<organism evidence="5 6">
    <name type="scientific">Kitasatospora nipponensis</name>
    <dbReference type="NCBI Taxonomy" id="258049"/>
    <lineage>
        <taxon>Bacteria</taxon>
        <taxon>Bacillati</taxon>
        <taxon>Actinomycetota</taxon>
        <taxon>Actinomycetes</taxon>
        <taxon>Kitasatosporales</taxon>
        <taxon>Streptomycetaceae</taxon>
        <taxon>Kitasatospora</taxon>
    </lineage>
</organism>
<dbReference type="PRINTS" id="PR00420">
    <property type="entry name" value="RNGMNOXGNASE"/>
</dbReference>
<dbReference type="Proteomes" id="UP001500037">
    <property type="component" value="Unassembled WGS sequence"/>
</dbReference>
<evidence type="ECO:0000256" key="2">
    <source>
        <dbReference type="ARBA" id="ARBA00023027"/>
    </source>
</evidence>
<dbReference type="SUPFAM" id="SSF51905">
    <property type="entry name" value="FAD/NAD(P)-binding domain"/>
    <property type="match status" value="1"/>
</dbReference>
<evidence type="ECO:0000313" key="5">
    <source>
        <dbReference type="EMBL" id="GAA1222573.1"/>
    </source>
</evidence>
<reference evidence="6" key="1">
    <citation type="journal article" date="2019" name="Int. J. Syst. Evol. Microbiol.">
        <title>The Global Catalogue of Microorganisms (GCM) 10K type strain sequencing project: providing services to taxonomists for standard genome sequencing and annotation.</title>
        <authorList>
            <consortium name="The Broad Institute Genomics Platform"/>
            <consortium name="The Broad Institute Genome Sequencing Center for Infectious Disease"/>
            <person name="Wu L."/>
            <person name="Ma J."/>
        </authorList>
    </citation>
    <scope>NUCLEOTIDE SEQUENCE [LARGE SCALE GENOMIC DNA]</scope>
    <source>
        <strain evidence="6">JCM 13004</strain>
    </source>
</reference>
<dbReference type="Gene3D" id="3.50.50.60">
    <property type="entry name" value="FAD/NAD(P)-binding domain"/>
    <property type="match status" value="1"/>
</dbReference>
<dbReference type="InterPro" id="IPR036188">
    <property type="entry name" value="FAD/NAD-bd_sf"/>
</dbReference>
<keyword evidence="2" id="KW-0520">NAD</keyword>
<dbReference type="InterPro" id="IPR002938">
    <property type="entry name" value="FAD-bd"/>
</dbReference>
<evidence type="ECO:0000259" key="4">
    <source>
        <dbReference type="Pfam" id="PF01494"/>
    </source>
</evidence>
<dbReference type="InterPro" id="IPR050631">
    <property type="entry name" value="PheA/TfdB_FAD_monoxygenase"/>
</dbReference>
<feature type="domain" description="FAD-binding" evidence="4">
    <location>
        <begin position="271"/>
        <end position="338"/>
    </location>
</feature>
<feature type="region of interest" description="Disordered" evidence="3">
    <location>
        <begin position="239"/>
        <end position="262"/>
    </location>
</feature>
<dbReference type="Pfam" id="PF01494">
    <property type="entry name" value="FAD_binding_3"/>
    <property type="match status" value="1"/>
</dbReference>
<sequence length="429" mass="47239">MRIACVGGGPAGLYFSIVMKSHDPDHDITVFERNPAGSTYGWGVTYWGDLLERLHRHDPQTARAISEHSVRWTDGVAHIGRQRTVHRGDEGFSIGRRRLLDILAERATELGVDVRFDHEVRELDQVPQADLVVACDGVNSRLRQLRPGEFGTAVTEERNKYIWLGTSKVFGSFTFAFHETPAGWIWFYAYGFSDELSTCIVECSPETWIGLGLDRADEDRTLELLARIFAEPLEGHALHTRTPDDRAGAGSEARAGSGGGGGGAGGGASWLNFRTLTNATWHHDNIVLVGDAAHTTHYSIGAGTTLALEDAAALADALGRHRHLPQALASYERERKSALAPVQSAARYSAQWYESLPRYLRLTPPQFFTLLGQRHSPLMPHLPPLLYYRLHQATEEFGPVRSLRKWLGPKLMEALPARSGSGSGSGSGR</sequence>
<keyword evidence="6" id="KW-1185">Reference proteome</keyword>
<evidence type="ECO:0000313" key="6">
    <source>
        <dbReference type="Proteomes" id="UP001500037"/>
    </source>
</evidence>
<dbReference type="PANTHER" id="PTHR43476">
    <property type="entry name" value="3-(3-HYDROXY-PHENYL)PROPIONATE/3-HYDROXYCINNAMIC ACID HYDROXYLASE"/>
    <property type="match status" value="1"/>
</dbReference>
<dbReference type="EMBL" id="BAAALF010000010">
    <property type="protein sequence ID" value="GAA1222573.1"/>
    <property type="molecule type" value="Genomic_DNA"/>
</dbReference>
<protein>
    <submittedName>
        <fullName evidence="5">FAD-dependent monooxygenase</fullName>
    </submittedName>
</protein>
<comment type="caution">
    <text evidence="5">The sequence shown here is derived from an EMBL/GenBank/DDBJ whole genome shotgun (WGS) entry which is preliminary data.</text>
</comment>